<keyword evidence="6" id="KW-1185">Reference proteome</keyword>
<sequence length="430" mass="48641">MDSLKFQLLSEKLVIPSSPTPHHLRHYNLCFLDQLECPNFVPMTLFYPKRKNTREKKSSSSSYINLEKSLSDLLSMYYPFAGRIVDNKAIDCNDKGAILSEARIMSPMAEVLKLSFSTVQRLVFPNDIPWSEAKMEVSSLAIARLTHFDCGGKALSLCLCHKLGDGNTLCNFLHHWSALARGQSFSSPQLIGSSLLPPNDDKFTQQLSQVKHQPHVARRFRFDVSNLDHLMALVASQCNVKNPTKTEIVSAFLNTSLARVHNKKTTSFTPFVTSISLNFRKLISPELTNLMGNFICPILIHIKNEDDLKLPTLVSKIRTEKIRLFKKFKRLRKDCIPTVVRSEMESFPTDIPDLRTVTSLCDYPLYDIDFGWGKPSKVSFGALPNRNSFGLFDAPDNGGVEAIAVLDEKIMKEFLRDEEILKYATLDPSF</sequence>
<evidence type="ECO:0000313" key="6">
    <source>
        <dbReference type="Proteomes" id="UP001454036"/>
    </source>
</evidence>
<gene>
    <name evidence="5" type="ORF">LIER_06102</name>
</gene>
<dbReference type="AlphaFoldDB" id="A0AAV3P326"/>
<reference evidence="5 6" key="1">
    <citation type="submission" date="2024-01" db="EMBL/GenBank/DDBJ databases">
        <title>The complete chloroplast genome sequence of Lithospermum erythrorhizon: insights into the phylogenetic relationship among Boraginaceae species and the maternal lineages of purple gromwells.</title>
        <authorList>
            <person name="Okada T."/>
            <person name="Watanabe K."/>
        </authorList>
    </citation>
    <scope>NUCLEOTIDE SEQUENCE [LARGE SCALE GENOMIC DNA]</scope>
</reference>
<evidence type="ECO:0008006" key="7">
    <source>
        <dbReference type="Google" id="ProtNLM"/>
    </source>
</evidence>
<protein>
    <recommendedName>
        <fullName evidence="7">Acylsugar acyltransferase 3-like</fullName>
    </recommendedName>
</protein>
<dbReference type="PANTHER" id="PTHR31623">
    <property type="entry name" value="F21J9.9"/>
    <property type="match status" value="1"/>
</dbReference>
<dbReference type="Pfam" id="PF02458">
    <property type="entry name" value="Transferase"/>
    <property type="match status" value="1"/>
</dbReference>
<dbReference type="EMBL" id="BAABME010000869">
    <property type="protein sequence ID" value="GAA0146062.1"/>
    <property type="molecule type" value="Genomic_DNA"/>
</dbReference>
<keyword evidence="4" id="KW-0012">Acyltransferase</keyword>
<evidence type="ECO:0000256" key="1">
    <source>
        <dbReference type="ARBA" id="ARBA00004913"/>
    </source>
</evidence>
<dbReference type="Proteomes" id="UP001454036">
    <property type="component" value="Unassembled WGS sequence"/>
</dbReference>
<evidence type="ECO:0000313" key="5">
    <source>
        <dbReference type="EMBL" id="GAA0146062.1"/>
    </source>
</evidence>
<keyword evidence="3" id="KW-0808">Transferase</keyword>
<dbReference type="GO" id="GO:0016746">
    <property type="term" value="F:acyltransferase activity"/>
    <property type="evidence" value="ECO:0007669"/>
    <property type="project" value="UniProtKB-KW"/>
</dbReference>
<name>A0AAV3P326_LITER</name>
<evidence type="ECO:0000256" key="2">
    <source>
        <dbReference type="ARBA" id="ARBA00009861"/>
    </source>
</evidence>
<organism evidence="5 6">
    <name type="scientific">Lithospermum erythrorhizon</name>
    <name type="common">Purple gromwell</name>
    <name type="synonym">Lithospermum officinale var. erythrorhizon</name>
    <dbReference type="NCBI Taxonomy" id="34254"/>
    <lineage>
        <taxon>Eukaryota</taxon>
        <taxon>Viridiplantae</taxon>
        <taxon>Streptophyta</taxon>
        <taxon>Embryophyta</taxon>
        <taxon>Tracheophyta</taxon>
        <taxon>Spermatophyta</taxon>
        <taxon>Magnoliopsida</taxon>
        <taxon>eudicotyledons</taxon>
        <taxon>Gunneridae</taxon>
        <taxon>Pentapetalae</taxon>
        <taxon>asterids</taxon>
        <taxon>lamiids</taxon>
        <taxon>Boraginales</taxon>
        <taxon>Boraginaceae</taxon>
        <taxon>Boraginoideae</taxon>
        <taxon>Lithospermeae</taxon>
        <taxon>Lithospermum</taxon>
    </lineage>
</organism>
<comment type="pathway">
    <text evidence="1">Alkaloid biosynthesis.</text>
</comment>
<evidence type="ECO:0000256" key="4">
    <source>
        <dbReference type="ARBA" id="ARBA00023315"/>
    </source>
</evidence>
<evidence type="ECO:0000256" key="3">
    <source>
        <dbReference type="ARBA" id="ARBA00022679"/>
    </source>
</evidence>
<comment type="caution">
    <text evidence="5">The sequence shown here is derived from an EMBL/GenBank/DDBJ whole genome shotgun (WGS) entry which is preliminary data.</text>
</comment>
<accession>A0AAV3P326</accession>
<dbReference type="PANTHER" id="PTHR31623:SF88">
    <property type="entry name" value="ACYLSUGAR ACYLTRANSFERASE 3-LIKE"/>
    <property type="match status" value="1"/>
</dbReference>
<dbReference type="InterPro" id="IPR023213">
    <property type="entry name" value="CAT-like_dom_sf"/>
</dbReference>
<comment type="similarity">
    <text evidence="2">Belongs to the plant acyltransferase family.</text>
</comment>
<proteinExistence type="inferred from homology"/>
<dbReference type="Gene3D" id="3.30.559.10">
    <property type="entry name" value="Chloramphenicol acetyltransferase-like domain"/>
    <property type="match status" value="2"/>
</dbReference>